<organism evidence="1 2">
    <name type="scientific">Pistacia atlantica</name>
    <dbReference type="NCBI Taxonomy" id="434234"/>
    <lineage>
        <taxon>Eukaryota</taxon>
        <taxon>Viridiplantae</taxon>
        <taxon>Streptophyta</taxon>
        <taxon>Embryophyta</taxon>
        <taxon>Tracheophyta</taxon>
        <taxon>Spermatophyta</taxon>
        <taxon>Magnoliopsida</taxon>
        <taxon>eudicotyledons</taxon>
        <taxon>Gunneridae</taxon>
        <taxon>Pentapetalae</taxon>
        <taxon>rosids</taxon>
        <taxon>malvids</taxon>
        <taxon>Sapindales</taxon>
        <taxon>Anacardiaceae</taxon>
        <taxon>Pistacia</taxon>
    </lineage>
</organism>
<keyword evidence="2" id="KW-1185">Reference proteome</keyword>
<sequence>MEERWQLIWQKPETKSHVNGSVFLLSLYTEGCSKHHIFAVSTCFNHCFKTRTGGQTVLLSGSRFNRFNRLDR</sequence>
<proteinExistence type="predicted"/>
<name>A0ACC1A7D0_9ROSI</name>
<dbReference type="Proteomes" id="UP001164250">
    <property type="component" value="Chromosome 12"/>
</dbReference>
<accession>A0ACC1A7D0</accession>
<evidence type="ECO:0000313" key="2">
    <source>
        <dbReference type="Proteomes" id="UP001164250"/>
    </source>
</evidence>
<reference evidence="2" key="1">
    <citation type="journal article" date="2023" name="G3 (Bethesda)">
        <title>Genome assembly and association tests identify interacting loci associated with vigor, precocity, and sex in interspecific pistachio rootstocks.</title>
        <authorList>
            <person name="Palmer W."/>
            <person name="Jacygrad E."/>
            <person name="Sagayaradj S."/>
            <person name="Cavanaugh K."/>
            <person name="Han R."/>
            <person name="Bertier L."/>
            <person name="Beede B."/>
            <person name="Kafkas S."/>
            <person name="Golino D."/>
            <person name="Preece J."/>
            <person name="Michelmore R."/>
        </authorList>
    </citation>
    <scope>NUCLEOTIDE SEQUENCE [LARGE SCALE GENOMIC DNA]</scope>
</reference>
<gene>
    <name evidence="1" type="ORF">Patl1_11370</name>
</gene>
<dbReference type="EMBL" id="CM047908">
    <property type="protein sequence ID" value="KAJ0082192.1"/>
    <property type="molecule type" value="Genomic_DNA"/>
</dbReference>
<evidence type="ECO:0000313" key="1">
    <source>
        <dbReference type="EMBL" id="KAJ0082192.1"/>
    </source>
</evidence>
<comment type="caution">
    <text evidence="1">The sequence shown here is derived from an EMBL/GenBank/DDBJ whole genome shotgun (WGS) entry which is preliminary data.</text>
</comment>
<protein>
    <submittedName>
        <fullName evidence="1">Uncharacterized protein</fullName>
    </submittedName>
</protein>